<evidence type="ECO:0000256" key="1">
    <source>
        <dbReference type="ARBA" id="ARBA00022490"/>
    </source>
</evidence>
<comment type="pathway">
    <text evidence="9">Cofactor biosynthesis; biotin biosynthesis; biotin from 7,8-diaminononanoate: step 1/2.</text>
</comment>
<comment type="caution">
    <text evidence="9">Lacks conserved residue(s) required for the propagation of feature annotation.</text>
</comment>
<keyword evidence="3 9" id="KW-0479">Metal-binding</keyword>
<dbReference type="NCBIfam" id="TIGR00347">
    <property type="entry name" value="bioD"/>
    <property type="match status" value="1"/>
</dbReference>
<dbReference type="PANTHER" id="PTHR43210">
    <property type="entry name" value="DETHIOBIOTIN SYNTHETASE"/>
    <property type="match status" value="1"/>
</dbReference>
<evidence type="ECO:0000256" key="2">
    <source>
        <dbReference type="ARBA" id="ARBA00022598"/>
    </source>
</evidence>
<keyword evidence="4 9" id="KW-0547">Nucleotide-binding</keyword>
<comment type="subunit">
    <text evidence="9">Homodimer.</text>
</comment>
<dbReference type="PANTHER" id="PTHR43210:SF2">
    <property type="entry name" value="ATP-DEPENDENT DETHIOBIOTIN SYNTHETASE BIOD 2"/>
    <property type="match status" value="1"/>
</dbReference>
<comment type="catalytic activity">
    <reaction evidence="9">
        <text>(7R,8S)-7,8-diammoniononanoate + CO2 + ATP = (4R,5S)-dethiobiotin + ADP + phosphate + 3 H(+)</text>
        <dbReference type="Rhea" id="RHEA:15805"/>
        <dbReference type="ChEBI" id="CHEBI:15378"/>
        <dbReference type="ChEBI" id="CHEBI:16526"/>
        <dbReference type="ChEBI" id="CHEBI:30616"/>
        <dbReference type="ChEBI" id="CHEBI:43474"/>
        <dbReference type="ChEBI" id="CHEBI:149469"/>
        <dbReference type="ChEBI" id="CHEBI:149473"/>
        <dbReference type="ChEBI" id="CHEBI:456216"/>
        <dbReference type="EC" id="6.3.3.3"/>
    </reaction>
</comment>
<keyword evidence="2 9" id="KW-0436">Ligase</keyword>
<feature type="binding site" evidence="9">
    <location>
        <position position="44"/>
    </location>
    <ligand>
        <name>ATP</name>
        <dbReference type="ChEBI" id="CHEBI:30616"/>
    </ligand>
</feature>
<feature type="binding site" evidence="9">
    <location>
        <position position="37"/>
    </location>
    <ligand>
        <name>substrate</name>
    </ligand>
</feature>
<dbReference type="GO" id="GO:0005524">
    <property type="term" value="F:ATP binding"/>
    <property type="evidence" value="ECO:0007669"/>
    <property type="project" value="UniProtKB-UniRule"/>
</dbReference>
<evidence type="ECO:0000313" key="10">
    <source>
        <dbReference type="EMBL" id="MBB5330368.1"/>
    </source>
</evidence>
<dbReference type="InterPro" id="IPR004472">
    <property type="entry name" value="DTB_synth_BioD"/>
</dbReference>
<keyword evidence="11" id="KW-1185">Reference proteome</keyword>
<comment type="function">
    <text evidence="9">Catalyzes a mechanistically unusual reaction, the ATP-dependent insertion of CO2 between the N7 and N8 nitrogen atoms of 7,8-diaminopelargonic acid (DAPA, also called 7,8-diammoniononanoate) to form a ureido ring.</text>
</comment>
<name>A0A9X0U5E9_9BACT</name>
<comment type="similarity">
    <text evidence="9">Belongs to the dethiobiotin synthetase family.</text>
</comment>
<dbReference type="AlphaFoldDB" id="A0A9X0U5E9"/>
<keyword evidence="5 9" id="KW-0093">Biotin biosynthesis</keyword>
<comment type="subcellular location">
    <subcellularLocation>
        <location evidence="9">Cytoplasm</location>
    </subcellularLocation>
</comment>
<dbReference type="InterPro" id="IPR027417">
    <property type="entry name" value="P-loop_NTPase"/>
</dbReference>
<dbReference type="Pfam" id="PF13500">
    <property type="entry name" value="AAA_26"/>
    <property type="match status" value="1"/>
</dbReference>
<dbReference type="GO" id="GO:0000287">
    <property type="term" value="F:magnesium ion binding"/>
    <property type="evidence" value="ECO:0007669"/>
    <property type="project" value="UniProtKB-UniRule"/>
</dbReference>
<evidence type="ECO:0000256" key="5">
    <source>
        <dbReference type="ARBA" id="ARBA00022756"/>
    </source>
</evidence>
<gene>
    <name evidence="9" type="primary">bioD</name>
    <name evidence="10" type="ORF">HDF14_004003</name>
</gene>
<evidence type="ECO:0000256" key="9">
    <source>
        <dbReference type="HAMAP-Rule" id="MF_00336"/>
    </source>
</evidence>
<keyword evidence="7 9" id="KW-0460">Magnesium</keyword>
<feature type="active site" evidence="9">
    <location>
        <position position="33"/>
    </location>
</feature>
<keyword evidence="1 9" id="KW-0963">Cytoplasm</keyword>
<feature type="binding site" evidence="9">
    <location>
        <position position="17"/>
    </location>
    <ligand>
        <name>Mg(2+)</name>
        <dbReference type="ChEBI" id="CHEBI:18420"/>
    </ligand>
</feature>
<evidence type="ECO:0000256" key="8">
    <source>
        <dbReference type="ARBA" id="ARBA00047386"/>
    </source>
</evidence>
<comment type="catalytic activity">
    <reaction evidence="8">
        <text>(7R,8S)-8-amino-7-(carboxyamino)nonanoate + ATP = (4R,5S)-dethiobiotin + ADP + phosphate + H(+)</text>
        <dbReference type="Rhea" id="RHEA:63684"/>
        <dbReference type="ChEBI" id="CHEBI:15378"/>
        <dbReference type="ChEBI" id="CHEBI:30616"/>
        <dbReference type="ChEBI" id="CHEBI:43474"/>
        <dbReference type="ChEBI" id="CHEBI:149470"/>
        <dbReference type="ChEBI" id="CHEBI:149473"/>
        <dbReference type="ChEBI" id="CHEBI:456216"/>
    </reaction>
</comment>
<evidence type="ECO:0000256" key="3">
    <source>
        <dbReference type="ARBA" id="ARBA00022723"/>
    </source>
</evidence>
<dbReference type="PIRSF" id="PIRSF006755">
    <property type="entry name" value="DTB_synth"/>
    <property type="match status" value="1"/>
</dbReference>
<feature type="binding site" evidence="9">
    <location>
        <begin position="184"/>
        <end position="186"/>
    </location>
    <ligand>
        <name>ATP</name>
        <dbReference type="ChEBI" id="CHEBI:30616"/>
    </ligand>
</feature>
<protein>
    <recommendedName>
        <fullName evidence="9">ATP-dependent dethiobiotin synthetase BioD</fullName>
        <ecNumber evidence="9">6.3.3.3</ecNumber>
    </recommendedName>
    <alternativeName>
        <fullName evidence="9">DTB synthetase</fullName>
        <shortName evidence="9">DTBS</shortName>
    </alternativeName>
    <alternativeName>
        <fullName evidence="9">Dethiobiotin synthase</fullName>
    </alternativeName>
</protein>
<keyword evidence="6 9" id="KW-0067">ATP-binding</keyword>
<dbReference type="GO" id="GO:0004141">
    <property type="term" value="F:dethiobiotin synthase activity"/>
    <property type="evidence" value="ECO:0007669"/>
    <property type="project" value="UniProtKB-UniRule"/>
</dbReference>
<dbReference type="SUPFAM" id="SSF52540">
    <property type="entry name" value="P-loop containing nucleoside triphosphate hydrolases"/>
    <property type="match status" value="1"/>
</dbReference>
<evidence type="ECO:0000256" key="6">
    <source>
        <dbReference type="ARBA" id="ARBA00022840"/>
    </source>
</evidence>
<feature type="binding site" evidence="9">
    <location>
        <position position="100"/>
    </location>
    <ligand>
        <name>Mg(2+)</name>
        <dbReference type="ChEBI" id="CHEBI:18420"/>
    </ligand>
</feature>
<dbReference type="Gene3D" id="3.40.50.300">
    <property type="entry name" value="P-loop containing nucleotide triphosphate hydrolases"/>
    <property type="match status" value="1"/>
</dbReference>
<evidence type="ECO:0000313" key="11">
    <source>
        <dbReference type="Proteomes" id="UP000535182"/>
    </source>
</evidence>
<feature type="binding site" evidence="9">
    <location>
        <position position="44"/>
    </location>
    <ligand>
        <name>Mg(2+)</name>
        <dbReference type="ChEBI" id="CHEBI:18420"/>
    </ligand>
</feature>
<dbReference type="RefSeq" id="WP_183979797.1">
    <property type="nucleotide sequence ID" value="NZ_JACHEB010000010.1"/>
</dbReference>
<dbReference type="GO" id="GO:0005829">
    <property type="term" value="C:cytosol"/>
    <property type="evidence" value="ECO:0007669"/>
    <property type="project" value="TreeGrafter"/>
</dbReference>
<dbReference type="CDD" id="cd03109">
    <property type="entry name" value="DTBS"/>
    <property type="match status" value="1"/>
</dbReference>
<evidence type="ECO:0000256" key="7">
    <source>
        <dbReference type="ARBA" id="ARBA00022842"/>
    </source>
</evidence>
<evidence type="ECO:0000256" key="4">
    <source>
        <dbReference type="ARBA" id="ARBA00022741"/>
    </source>
</evidence>
<accession>A0A9X0U5E9</accession>
<sequence length="212" mass="23158">MSLRIVITGTDTGIGKTVFSAGLTDALGGCYWKPIQSGLDEETDSEIVARLGHISPQRILPEVWRLNTPVSPHLSAENDGVMLAPEVLQPPITGLPLVIEGAGGLLVPLTRQSTFADVFARWQIPAILCARTSLGTINHTLLSLEAMRRRLIPVLGIAFIGEDYPDTQRTIVEMGDVRILGRLPYLNPLTAEALRQAMRERFDVPSIREAIT</sequence>
<comment type="cofactor">
    <cofactor evidence="9">
        <name>Mg(2+)</name>
        <dbReference type="ChEBI" id="CHEBI:18420"/>
    </cofactor>
</comment>
<feature type="binding site" evidence="9">
    <location>
        <begin position="13"/>
        <end position="18"/>
    </location>
    <ligand>
        <name>ATP</name>
        <dbReference type="ChEBI" id="CHEBI:30616"/>
    </ligand>
</feature>
<proteinExistence type="inferred from homology"/>
<dbReference type="GO" id="GO:0009102">
    <property type="term" value="P:biotin biosynthetic process"/>
    <property type="evidence" value="ECO:0007669"/>
    <property type="project" value="UniProtKB-UniRule"/>
</dbReference>
<dbReference type="HAMAP" id="MF_00336">
    <property type="entry name" value="BioD"/>
    <property type="match status" value="1"/>
</dbReference>
<comment type="caution">
    <text evidence="10">The sequence shown here is derived from an EMBL/GenBank/DDBJ whole genome shotgun (WGS) entry which is preliminary data.</text>
</comment>
<dbReference type="Proteomes" id="UP000535182">
    <property type="component" value="Unassembled WGS sequence"/>
</dbReference>
<organism evidence="10 11">
    <name type="scientific">Tunturiibacter gelidiferens</name>
    <dbReference type="NCBI Taxonomy" id="3069689"/>
    <lineage>
        <taxon>Bacteria</taxon>
        <taxon>Pseudomonadati</taxon>
        <taxon>Acidobacteriota</taxon>
        <taxon>Terriglobia</taxon>
        <taxon>Terriglobales</taxon>
        <taxon>Acidobacteriaceae</taxon>
        <taxon>Tunturiibacter</taxon>
    </lineage>
</organism>
<reference evidence="10 11" key="1">
    <citation type="submission" date="2020-08" db="EMBL/GenBank/DDBJ databases">
        <title>Genomic Encyclopedia of Type Strains, Phase IV (KMG-V): Genome sequencing to study the core and pangenomes of soil and plant-associated prokaryotes.</title>
        <authorList>
            <person name="Whitman W."/>
        </authorList>
    </citation>
    <scope>NUCLEOTIDE SEQUENCE [LARGE SCALE GENOMIC DNA]</scope>
    <source>
        <strain evidence="10 11">X5P2</strain>
    </source>
</reference>
<dbReference type="EC" id="6.3.3.3" evidence="9"/>
<feature type="binding site" evidence="9">
    <location>
        <begin position="100"/>
        <end position="103"/>
    </location>
    <ligand>
        <name>ATP</name>
        <dbReference type="ChEBI" id="CHEBI:30616"/>
    </ligand>
</feature>
<dbReference type="EMBL" id="JACHEB010000010">
    <property type="protein sequence ID" value="MBB5330368.1"/>
    <property type="molecule type" value="Genomic_DNA"/>
</dbReference>